<dbReference type="InterPro" id="IPR001387">
    <property type="entry name" value="Cro/C1-type_HTH"/>
</dbReference>
<dbReference type="Proteomes" id="UP000460272">
    <property type="component" value="Unassembled WGS sequence"/>
</dbReference>
<name>A0A6P2BMN4_9ACTN</name>
<dbReference type="SUPFAM" id="SSF47413">
    <property type="entry name" value="lambda repressor-like DNA-binding domains"/>
    <property type="match status" value="1"/>
</dbReference>
<evidence type="ECO:0000313" key="3">
    <source>
        <dbReference type="Proteomes" id="UP000460272"/>
    </source>
</evidence>
<reference evidence="2 3" key="1">
    <citation type="submission" date="2018-11" db="EMBL/GenBank/DDBJ databases">
        <title>Trebonia kvetii gen.nov., sp.nov., a novel acidophilic actinobacterium, and proposal of the new actinobacterial family Treboniaceae fam. nov.</title>
        <authorList>
            <person name="Rapoport D."/>
            <person name="Sagova-Mareckova M."/>
            <person name="Sedlacek I."/>
            <person name="Provaznik J."/>
            <person name="Kralova S."/>
            <person name="Pavlinic D."/>
            <person name="Benes V."/>
            <person name="Kopecky J."/>
        </authorList>
    </citation>
    <scope>NUCLEOTIDE SEQUENCE [LARGE SCALE GENOMIC DNA]</scope>
    <source>
        <strain evidence="2 3">15Tr583</strain>
    </source>
</reference>
<dbReference type="GO" id="GO:0003677">
    <property type="term" value="F:DNA binding"/>
    <property type="evidence" value="ECO:0007669"/>
    <property type="project" value="InterPro"/>
</dbReference>
<protein>
    <submittedName>
        <fullName evidence="2">XRE family transcriptional regulator</fullName>
    </submittedName>
</protein>
<dbReference type="EMBL" id="RPFW01000010">
    <property type="protein sequence ID" value="TVZ00178.1"/>
    <property type="molecule type" value="Genomic_DNA"/>
</dbReference>
<dbReference type="RefSeq" id="WP_145861823.1">
    <property type="nucleotide sequence ID" value="NZ_RPFW01000010.1"/>
</dbReference>
<dbReference type="PROSITE" id="PS50943">
    <property type="entry name" value="HTH_CROC1"/>
    <property type="match status" value="1"/>
</dbReference>
<sequence>MVPAPPVRRRFVGRALRRYRESLGFSLEDAARLLECDRSKISRIETGQRGIRPKELRELLAEYGAPEDEQQLLTWLADPRGAFEWHREYAAILAGPLRDYLAMETAASRIAVYEAQQVPALLQTPAYARALAETDPSLDDDAARDRAAEAVLARQHAVLGDSRPQVHLIIGQAALHQQVGNETVMSEQLAALARTAADSGRITVQILPFESGAHAAAGDGSLWILQFAATLSHGLVHLGGIGGGVCLEDQKDIDPYLQVFQQLRAFAMSQAQSALLLRGLAGD</sequence>
<proteinExistence type="predicted"/>
<comment type="caution">
    <text evidence="2">The sequence shown here is derived from an EMBL/GenBank/DDBJ whole genome shotgun (WGS) entry which is preliminary data.</text>
</comment>
<accession>A0A6P2BMN4</accession>
<keyword evidence="3" id="KW-1185">Reference proteome</keyword>
<dbReference type="AlphaFoldDB" id="A0A6P2BMN4"/>
<dbReference type="InterPro" id="IPR010982">
    <property type="entry name" value="Lambda_DNA-bd_dom_sf"/>
</dbReference>
<gene>
    <name evidence="2" type="ORF">EAS64_39725</name>
</gene>
<evidence type="ECO:0000313" key="2">
    <source>
        <dbReference type="EMBL" id="TVZ00178.1"/>
    </source>
</evidence>
<dbReference type="Pfam" id="PF19054">
    <property type="entry name" value="DUF5753"/>
    <property type="match status" value="1"/>
</dbReference>
<feature type="domain" description="HTH cro/C1-type" evidence="1">
    <location>
        <begin position="16"/>
        <end position="70"/>
    </location>
</feature>
<evidence type="ECO:0000259" key="1">
    <source>
        <dbReference type="PROSITE" id="PS50943"/>
    </source>
</evidence>
<dbReference type="SMART" id="SM00530">
    <property type="entry name" value="HTH_XRE"/>
    <property type="match status" value="1"/>
</dbReference>
<dbReference type="Gene3D" id="1.10.260.40">
    <property type="entry name" value="lambda repressor-like DNA-binding domains"/>
    <property type="match status" value="1"/>
</dbReference>
<dbReference type="Pfam" id="PF13560">
    <property type="entry name" value="HTH_31"/>
    <property type="match status" value="1"/>
</dbReference>
<organism evidence="2 3">
    <name type="scientific">Trebonia kvetii</name>
    <dbReference type="NCBI Taxonomy" id="2480626"/>
    <lineage>
        <taxon>Bacteria</taxon>
        <taxon>Bacillati</taxon>
        <taxon>Actinomycetota</taxon>
        <taxon>Actinomycetes</taxon>
        <taxon>Streptosporangiales</taxon>
        <taxon>Treboniaceae</taxon>
        <taxon>Trebonia</taxon>
    </lineage>
</organism>
<dbReference type="CDD" id="cd00093">
    <property type="entry name" value="HTH_XRE"/>
    <property type="match status" value="1"/>
</dbReference>
<dbReference type="InterPro" id="IPR043917">
    <property type="entry name" value="DUF5753"/>
</dbReference>
<dbReference type="OrthoDB" id="2897536at2"/>